<accession>A0AAV2SC53</accession>
<protein>
    <submittedName>
        <fullName evidence="1">Uncharacterized protein</fullName>
    </submittedName>
</protein>
<evidence type="ECO:0000313" key="2">
    <source>
        <dbReference type="Proteomes" id="UP001497623"/>
    </source>
</evidence>
<organism evidence="1 2">
    <name type="scientific">Meganyctiphanes norvegica</name>
    <name type="common">Northern krill</name>
    <name type="synonym">Thysanopoda norvegica</name>
    <dbReference type="NCBI Taxonomy" id="48144"/>
    <lineage>
        <taxon>Eukaryota</taxon>
        <taxon>Metazoa</taxon>
        <taxon>Ecdysozoa</taxon>
        <taxon>Arthropoda</taxon>
        <taxon>Crustacea</taxon>
        <taxon>Multicrustacea</taxon>
        <taxon>Malacostraca</taxon>
        <taxon>Eumalacostraca</taxon>
        <taxon>Eucarida</taxon>
        <taxon>Euphausiacea</taxon>
        <taxon>Euphausiidae</taxon>
        <taxon>Meganyctiphanes</taxon>
    </lineage>
</organism>
<gene>
    <name evidence="1" type="ORF">MNOR_LOCUS35766</name>
</gene>
<proteinExistence type="predicted"/>
<feature type="non-terminal residue" evidence="1">
    <location>
        <position position="1"/>
    </location>
</feature>
<comment type="caution">
    <text evidence="1">The sequence shown here is derived from an EMBL/GenBank/DDBJ whole genome shotgun (WGS) entry which is preliminary data.</text>
</comment>
<evidence type="ECO:0000313" key="1">
    <source>
        <dbReference type="EMBL" id="CAL4184120.1"/>
    </source>
</evidence>
<reference evidence="1 2" key="1">
    <citation type="submission" date="2024-05" db="EMBL/GenBank/DDBJ databases">
        <authorList>
            <person name="Wallberg A."/>
        </authorList>
    </citation>
    <scope>NUCLEOTIDE SEQUENCE [LARGE SCALE GENOMIC DNA]</scope>
</reference>
<dbReference type="EMBL" id="CAXKWB010061260">
    <property type="protein sequence ID" value="CAL4184120.1"/>
    <property type="molecule type" value="Genomic_DNA"/>
</dbReference>
<dbReference type="Proteomes" id="UP001497623">
    <property type="component" value="Unassembled WGS sequence"/>
</dbReference>
<keyword evidence="2" id="KW-1185">Reference proteome</keyword>
<feature type="non-terminal residue" evidence="1">
    <location>
        <position position="100"/>
    </location>
</feature>
<name>A0AAV2SC53_MEGNR</name>
<sequence>STAATRDDQGICLAGSSGAMAAGNGTGRAIHCDDTGCRIAKYSNSGVAVADSKRTISFDETPSGGQNFHMREASVSKGPSGSIHFRAREVQIYTSGNYAR</sequence>
<dbReference type="AlphaFoldDB" id="A0AAV2SC53"/>